<comment type="similarity">
    <text evidence="1 6">Belongs to the ATG17 family.</text>
</comment>
<sequence length="531" mass="59343">MSVPKPSSLNDQPHLVSLVLQSKKALQHGEQVCSRAHGRYNSSAQQAIDVLALDAKVRWISDAILEQLKLAAGVAKCIEEKRGSLARRVQEWDTTRTKSTDALESILESLGRQVVPPDFHETSAGSSLFGSQHSDSESDDETALVQPQSPPRAVTQKSVNGSNASGLSLSPVSPSATIRRHGSIRRVRESEKGKRKSKTDAEELKRQAKADRSKWKTLRDFVDDRAIEEILETIENDRNRLEDTLNQTDDYASSLKRTVDSLQESLPLPPEVPILAKMQETLTAQDTIVTSMAEKLESLAVHYDQMAGALKDSEAGEVFGDEDLQIMNRDTEELPVIMAELDESDKQIGEAYETLTASRKSLQQDLEHLSRVLNDLDELGDIMAEMLLNQDAVEVECDESLASLNIHLETLDHLHQRYVLYQTAFNKLLLEIARRRHYKTSVEQFVQSMQDQLNSMVEEENEVRKHFNAEYGAHLPEDICLCIGNEPTRWDVLPGPGELPEILPVIDLDLLTQAQERLEPPPSIPVGPESL</sequence>
<comment type="caution">
    <text evidence="10">The sequence shown here is derived from an EMBL/GenBank/DDBJ whole genome shotgun (WGS) entry which is preliminary data.</text>
</comment>
<dbReference type="GO" id="GO:0030295">
    <property type="term" value="F:protein kinase activator activity"/>
    <property type="evidence" value="ECO:0007669"/>
    <property type="project" value="TreeGrafter"/>
</dbReference>
<keyword evidence="5" id="KW-0472">Membrane</keyword>
<dbReference type="Proteomes" id="UP000001861">
    <property type="component" value="Unassembled WGS sequence"/>
</dbReference>
<comment type="function">
    <text evidence="6">Autophagy-specific protein that functions in response to autophagy-inducing signals as a scaffold to recruit other ATG proteins to organize preautophagosomal structure (PAS) formation. Modulates the timing and magnitude of the autophagy response, such as the size of the sequestering vesicles. Plays particularly a role in pexophagy and nucleophagy.</text>
</comment>
<dbReference type="eggNOG" id="ENOG502RYHP">
    <property type="taxonomic scope" value="Eukaryota"/>
</dbReference>
<dbReference type="InParanoid" id="D6RM29"/>
<dbReference type="OMA" id="THVWRAN"/>
<feature type="domain" description="Autophagy protein ATG17-like" evidence="9">
    <location>
        <begin position="26"/>
        <end position="474"/>
    </location>
</feature>
<dbReference type="FunCoup" id="D6RM29">
    <property type="interactions" value="17"/>
</dbReference>
<dbReference type="STRING" id="240176.D6RM29"/>
<feature type="compositionally biased region" description="Basic and acidic residues" evidence="8">
    <location>
        <begin position="186"/>
        <end position="210"/>
    </location>
</feature>
<organism evidence="10 11">
    <name type="scientific">Coprinopsis cinerea (strain Okayama-7 / 130 / ATCC MYA-4618 / FGSC 9003)</name>
    <name type="common">Inky cap fungus</name>
    <name type="synonym">Hormographiella aspergillata</name>
    <dbReference type="NCBI Taxonomy" id="240176"/>
    <lineage>
        <taxon>Eukaryota</taxon>
        <taxon>Fungi</taxon>
        <taxon>Dikarya</taxon>
        <taxon>Basidiomycota</taxon>
        <taxon>Agaricomycotina</taxon>
        <taxon>Agaricomycetes</taxon>
        <taxon>Agaricomycetidae</taxon>
        <taxon>Agaricales</taxon>
        <taxon>Agaricineae</taxon>
        <taxon>Psathyrellaceae</taxon>
        <taxon>Coprinopsis</taxon>
    </lineage>
</organism>
<evidence type="ECO:0000259" key="9">
    <source>
        <dbReference type="Pfam" id="PF04108"/>
    </source>
</evidence>
<keyword evidence="4 6" id="KW-0072">Autophagy</keyword>
<accession>D6RM29</accession>
<dbReference type="PANTHER" id="PTHR28005:SF1">
    <property type="entry name" value="AUTOPHAGY-RELATED PROTEIN 17"/>
    <property type="match status" value="1"/>
</dbReference>
<evidence type="ECO:0000256" key="6">
    <source>
        <dbReference type="RuleBase" id="RU368080"/>
    </source>
</evidence>
<dbReference type="GO" id="GO:0000045">
    <property type="term" value="P:autophagosome assembly"/>
    <property type="evidence" value="ECO:0007669"/>
    <property type="project" value="TreeGrafter"/>
</dbReference>
<gene>
    <name evidence="10" type="ORF">CC1G_14418</name>
</gene>
<dbReference type="HOGENOM" id="CLU_024595_0_0_1"/>
<evidence type="ECO:0000256" key="1">
    <source>
        <dbReference type="ARBA" id="ARBA00006259"/>
    </source>
</evidence>
<feature type="compositionally biased region" description="Polar residues" evidence="8">
    <location>
        <begin position="123"/>
        <end position="133"/>
    </location>
</feature>
<dbReference type="GO" id="GO:1990316">
    <property type="term" value="C:Atg1/ULK1 kinase complex"/>
    <property type="evidence" value="ECO:0007669"/>
    <property type="project" value="TreeGrafter"/>
</dbReference>
<evidence type="ECO:0000256" key="7">
    <source>
        <dbReference type="SAM" id="Coils"/>
    </source>
</evidence>
<comment type="subcellular location">
    <subcellularLocation>
        <location evidence="6">Cytoplasm</location>
    </subcellularLocation>
    <subcellularLocation>
        <location evidence="6">Preautophagosomal structure membrane</location>
        <topology evidence="6">Peripheral membrane protein</topology>
    </subcellularLocation>
</comment>
<dbReference type="VEuPathDB" id="FungiDB:CC1G_14418"/>
<dbReference type="AlphaFoldDB" id="D6RM29"/>
<evidence type="ECO:0000256" key="4">
    <source>
        <dbReference type="ARBA" id="ARBA00023006"/>
    </source>
</evidence>
<dbReference type="Pfam" id="PF04108">
    <property type="entry name" value="ATG17_like"/>
    <property type="match status" value="1"/>
</dbReference>
<feature type="coiled-coil region" evidence="7">
    <location>
        <begin position="352"/>
        <end position="379"/>
    </location>
</feature>
<dbReference type="RefSeq" id="XP_002911421.1">
    <property type="nucleotide sequence ID" value="XM_002911375.1"/>
</dbReference>
<dbReference type="KEGG" id="cci:CC1G_14418"/>
<dbReference type="GO" id="GO:0034045">
    <property type="term" value="C:phagophore assembly site membrane"/>
    <property type="evidence" value="ECO:0007669"/>
    <property type="project" value="UniProtKB-SubCell"/>
</dbReference>
<protein>
    <recommendedName>
        <fullName evidence="2 6">Autophagy-related protein 17</fullName>
    </recommendedName>
</protein>
<keyword evidence="7" id="KW-0175">Coiled coil</keyword>
<name>D6RM29_COPC7</name>
<evidence type="ECO:0000256" key="2">
    <source>
        <dbReference type="ARBA" id="ARBA00013806"/>
    </source>
</evidence>
<evidence type="ECO:0000256" key="5">
    <source>
        <dbReference type="ARBA" id="ARBA00023136"/>
    </source>
</evidence>
<dbReference type="InterPro" id="IPR045326">
    <property type="entry name" value="ATG17-like_dom"/>
</dbReference>
<dbReference type="GO" id="GO:0060090">
    <property type="term" value="F:molecular adaptor activity"/>
    <property type="evidence" value="ECO:0007669"/>
    <property type="project" value="TreeGrafter"/>
</dbReference>
<evidence type="ECO:0000256" key="3">
    <source>
        <dbReference type="ARBA" id="ARBA00022490"/>
    </source>
</evidence>
<evidence type="ECO:0000313" key="11">
    <source>
        <dbReference type="Proteomes" id="UP000001861"/>
    </source>
</evidence>
<dbReference type="OrthoDB" id="1937984at2759"/>
<feature type="region of interest" description="Disordered" evidence="8">
    <location>
        <begin position="114"/>
        <end position="210"/>
    </location>
</feature>
<dbReference type="GO" id="GO:0034727">
    <property type="term" value="P:piecemeal microautophagy of the nucleus"/>
    <property type="evidence" value="ECO:0007669"/>
    <property type="project" value="TreeGrafter"/>
</dbReference>
<keyword evidence="3 6" id="KW-0963">Cytoplasm</keyword>
<dbReference type="GeneID" id="9378345"/>
<dbReference type="EMBL" id="AACS02000004">
    <property type="protein sequence ID" value="EFI27927.1"/>
    <property type="molecule type" value="Genomic_DNA"/>
</dbReference>
<keyword evidence="11" id="KW-1185">Reference proteome</keyword>
<reference evidence="10 11" key="1">
    <citation type="journal article" date="2010" name="Proc. Natl. Acad. Sci. U.S.A.">
        <title>Insights into evolution of multicellular fungi from the assembled chromosomes of the mushroom Coprinopsis cinerea (Coprinus cinereus).</title>
        <authorList>
            <person name="Stajich J.E."/>
            <person name="Wilke S.K."/>
            <person name="Ahren D."/>
            <person name="Au C.H."/>
            <person name="Birren B.W."/>
            <person name="Borodovsky M."/>
            <person name="Burns C."/>
            <person name="Canback B."/>
            <person name="Casselton L.A."/>
            <person name="Cheng C.K."/>
            <person name="Deng J."/>
            <person name="Dietrich F.S."/>
            <person name="Fargo D.C."/>
            <person name="Farman M.L."/>
            <person name="Gathman A.C."/>
            <person name="Goldberg J."/>
            <person name="Guigo R."/>
            <person name="Hoegger P.J."/>
            <person name="Hooker J.B."/>
            <person name="Huggins A."/>
            <person name="James T.Y."/>
            <person name="Kamada T."/>
            <person name="Kilaru S."/>
            <person name="Kodira C."/>
            <person name="Kues U."/>
            <person name="Kupfer D."/>
            <person name="Kwan H.S."/>
            <person name="Lomsadze A."/>
            <person name="Li W."/>
            <person name="Lilly W.W."/>
            <person name="Ma L.J."/>
            <person name="Mackey A.J."/>
            <person name="Manning G."/>
            <person name="Martin F."/>
            <person name="Muraguchi H."/>
            <person name="Natvig D.O."/>
            <person name="Palmerini H."/>
            <person name="Ramesh M.A."/>
            <person name="Rehmeyer C.J."/>
            <person name="Roe B.A."/>
            <person name="Shenoy N."/>
            <person name="Stanke M."/>
            <person name="Ter-Hovhannisyan V."/>
            <person name="Tunlid A."/>
            <person name="Velagapudi R."/>
            <person name="Vision T.J."/>
            <person name="Zeng Q."/>
            <person name="Zolan M.E."/>
            <person name="Pukkila P.J."/>
        </authorList>
    </citation>
    <scope>NUCLEOTIDE SEQUENCE [LARGE SCALE GENOMIC DNA]</scope>
    <source>
        <strain evidence="11">Okayama-7 / 130 / ATCC MYA-4618 / FGSC 9003</strain>
    </source>
</reference>
<dbReference type="PANTHER" id="PTHR28005">
    <property type="entry name" value="AUTOPHAGY-RELATED PROTEIN 17"/>
    <property type="match status" value="1"/>
</dbReference>
<evidence type="ECO:0000313" key="10">
    <source>
        <dbReference type="EMBL" id="EFI27927.1"/>
    </source>
</evidence>
<evidence type="ECO:0000256" key="8">
    <source>
        <dbReference type="SAM" id="MobiDB-lite"/>
    </source>
</evidence>
<dbReference type="InterPro" id="IPR007240">
    <property type="entry name" value="Atg17"/>
</dbReference>
<feature type="compositionally biased region" description="Polar residues" evidence="8">
    <location>
        <begin position="155"/>
        <end position="176"/>
    </location>
</feature>
<proteinExistence type="inferred from homology"/>
<dbReference type="GO" id="GO:0000422">
    <property type="term" value="P:autophagy of mitochondrion"/>
    <property type="evidence" value="ECO:0007669"/>
    <property type="project" value="TreeGrafter"/>
</dbReference>